<reference evidence="3 4" key="1">
    <citation type="submission" date="2018-08" db="EMBL/GenBank/DDBJ databases">
        <title>The complete genome sequence of Streptomyces seoulensis, a pioneer strain for nickel superoxide dismutase discovery.</title>
        <authorList>
            <person name="Shin J."/>
            <person name="Lee J.-S."/>
            <person name="Lee E.-J."/>
            <person name="Youn H.-D."/>
        </authorList>
    </citation>
    <scope>NUCLEOTIDE SEQUENCE [LARGE SCALE GENOMIC DNA]</scope>
    <source>
        <strain evidence="3 4">KCTC 9819</strain>
    </source>
</reference>
<dbReference type="PANTHER" id="PTHR11487">
    <property type="entry name" value="THIOESTERASE"/>
    <property type="match status" value="1"/>
</dbReference>
<dbReference type="Proteomes" id="UP000292547">
    <property type="component" value="Chromosome"/>
</dbReference>
<keyword evidence="4" id="KW-1185">Reference proteome</keyword>
<dbReference type="InterPro" id="IPR012223">
    <property type="entry name" value="TEII"/>
</dbReference>
<evidence type="ECO:0000256" key="1">
    <source>
        <dbReference type="ARBA" id="ARBA00007169"/>
    </source>
</evidence>
<gene>
    <name evidence="3" type="ORF">D0Z67_22405</name>
</gene>
<dbReference type="STRING" id="73044.GCA_000725795_05340"/>
<sequence>MPLPPPSPYLTRHTRPERPARRLVCFPHAGGAASFYRDWGQYVDPSVELLAVQYPGRENRFREPLVPAMDPLVSAVAGELLTLPALPTVFFGHSMGAAVAYETLLRLEQAGAEHVTRLCVSGRSPDGSGGPAVRTDDEVVAAVRSLGGTNAAVFNDPDLRELLLPAISNDYRLIDDYRRRTDAPVLRAAVHALTGDRDPQVTPDEAAGWRAVTSGSFSLTVLRGDHFYLVPAAEEVARIAMEPARSLPV</sequence>
<dbReference type="AlphaFoldDB" id="A0A4P6U0P3"/>
<dbReference type="OrthoDB" id="8480037at2"/>
<dbReference type="PANTHER" id="PTHR11487:SF0">
    <property type="entry name" value="S-ACYL FATTY ACID SYNTHASE THIOESTERASE, MEDIUM CHAIN"/>
    <property type="match status" value="1"/>
</dbReference>
<proteinExistence type="inferred from homology"/>
<protein>
    <submittedName>
        <fullName evidence="3">Thioesterase</fullName>
    </submittedName>
</protein>
<feature type="domain" description="Thioesterase" evidence="2">
    <location>
        <begin position="21"/>
        <end position="239"/>
    </location>
</feature>
<dbReference type="EMBL" id="CP032229">
    <property type="protein sequence ID" value="QBJ92763.1"/>
    <property type="molecule type" value="Genomic_DNA"/>
</dbReference>
<evidence type="ECO:0000259" key="2">
    <source>
        <dbReference type="Pfam" id="PF00975"/>
    </source>
</evidence>
<dbReference type="KEGG" id="sseo:D0Z67_22405"/>
<evidence type="ECO:0000313" key="4">
    <source>
        <dbReference type="Proteomes" id="UP000292547"/>
    </source>
</evidence>
<comment type="similarity">
    <text evidence="1">Belongs to the thioesterase family.</text>
</comment>
<dbReference type="GO" id="GO:0008610">
    <property type="term" value="P:lipid biosynthetic process"/>
    <property type="evidence" value="ECO:0007669"/>
    <property type="project" value="TreeGrafter"/>
</dbReference>
<dbReference type="GeneID" id="300101664"/>
<name>A0A4P6U0P3_STRSO</name>
<dbReference type="InterPro" id="IPR029058">
    <property type="entry name" value="AB_hydrolase_fold"/>
</dbReference>
<dbReference type="Gene3D" id="3.40.50.1820">
    <property type="entry name" value="alpha/beta hydrolase"/>
    <property type="match status" value="1"/>
</dbReference>
<dbReference type="Pfam" id="PF00975">
    <property type="entry name" value="Thioesterase"/>
    <property type="match status" value="1"/>
</dbReference>
<organism evidence="3 4">
    <name type="scientific">Streptomyces seoulensis</name>
    <dbReference type="NCBI Taxonomy" id="73044"/>
    <lineage>
        <taxon>Bacteria</taxon>
        <taxon>Bacillati</taxon>
        <taxon>Actinomycetota</taxon>
        <taxon>Actinomycetes</taxon>
        <taxon>Kitasatosporales</taxon>
        <taxon>Streptomycetaceae</taxon>
        <taxon>Streptomyces</taxon>
    </lineage>
</organism>
<evidence type="ECO:0000313" key="3">
    <source>
        <dbReference type="EMBL" id="QBJ92763.1"/>
    </source>
</evidence>
<accession>A0A4P6U0P3</accession>
<dbReference type="SUPFAM" id="SSF53474">
    <property type="entry name" value="alpha/beta-Hydrolases"/>
    <property type="match status" value="1"/>
</dbReference>
<dbReference type="RefSeq" id="WP_031183430.1">
    <property type="nucleotide sequence ID" value="NZ_CP032229.1"/>
</dbReference>
<dbReference type="InterPro" id="IPR001031">
    <property type="entry name" value="Thioesterase"/>
</dbReference>